<evidence type="ECO:0000256" key="3">
    <source>
        <dbReference type="ARBA" id="ARBA00023163"/>
    </source>
</evidence>
<keyword evidence="7" id="KW-1185">Reference proteome</keyword>
<evidence type="ECO:0000256" key="4">
    <source>
        <dbReference type="SAM" id="MobiDB-lite"/>
    </source>
</evidence>
<dbReference type="SMART" id="SM00421">
    <property type="entry name" value="HTH_LUXR"/>
    <property type="match status" value="1"/>
</dbReference>
<dbReference type="InterPro" id="IPR036388">
    <property type="entry name" value="WH-like_DNA-bd_sf"/>
</dbReference>
<dbReference type="PANTHER" id="PTHR44688:SF16">
    <property type="entry name" value="DNA-BINDING TRANSCRIPTIONAL ACTIVATOR DEVR_DOSR"/>
    <property type="match status" value="1"/>
</dbReference>
<accession>A0ABZ1BTX3</accession>
<evidence type="ECO:0000256" key="2">
    <source>
        <dbReference type="ARBA" id="ARBA00023125"/>
    </source>
</evidence>
<sequence length="96" mass="11063">MRTGWARRHRRRGGAIPHRQEAGHQQPDPFAALTTREREVLQLMARGLTNQEIARRLFISEHTVKNHVSNIYRKVGSADRTWVVVMAIRAGIARLE</sequence>
<dbReference type="PROSITE" id="PS50043">
    <property type="entry name" value="HTH_LUXR_2"/>
    <property type="match status" value="1"/>
</dbReference>
<gene>
    <name evidence="6" type="ORF">VLY81_11260</name>
</gene>
<organism evidence="6 7">
    <name type="scientific">Geochorda subterranea</name>
    <dbReference type="NCBI Taxonomy" id="3109564"/>
    <lineage>
        <taxon>Bacteria</taxon>
        <taxon>Bacillati</taxon>
        <taxon>Bacillota</taxon>
        <taxon>Limnochordia</taxon>
        <taxon>Limnochordales</taxon>
        <taxon>Geochordaceae</taxon>
        <taxon>Geochorda</taxon>
    </lineage>
</organism>
<dbReference type="CDD" id="cd06170">
    <property type="entry name" value="LuxR_C_like"/>
    <property type="match status" value="1"/>
</dbReference>
<keyword evidence="1" id="KW-0805">Transcription regulation</keyword>
<dbReference type="PRINTS" id="PR00038">
    <property type="entry name" value="HTHLUXR"/>
</dbReference>
<evidence type="ECO:0000259" key="5">
    <source>
        <dbReference type="PROSITE" id="PS50043"/>
    </source>
</evidence>
<dbReference type="InterPro" id="IPR016032">
    <property type="entry name" value="Sig_transdc_resp-reg_C-effctor"/>
</dbReference>
<reference evidence="7" key="1">
    <citation type="submission" date="2023-12" db="EMBL/GenBank/DDBJ databases">
        <title>Novel isolates from deep terrestrial aquifers shed light on the physiology and ecology of the class Limnochordia.</title>
        <authorList>
            <person name="Karnachuk O.V."/>
            <person name="Lukina A.P."/>
            <person name="Avakyan M.R."/>
            <person name="Kadnikov V."/>
            <person name="Begmatov S."/>
            <person name="Beletsky A.V."/>
            <person name="Mardanov A.V."/>
            <person name="Ravin N.V."/>
        </authorList>
    </citation>
    <scope>NUCLEOTIDE SEQUENCE [LARGE SCALE GENOMIC DNA]</scope>
    <source>
        <strain evidence="7">LN</strain>
    </source>
</reference>
<dbReference type="EMBL" id="CP141614">
    <property type="protein sequence ID" value="WRP15976.1"/>
    <property type="molecule type" value="Genomic_DNA"/>
</dbReference>
<dbReference type="Pfam" id="PF00196">
    <property type="entry name" value="GerE"/>
    <property type="match status" value="1"/>
</dbReference>
<feature type="compositionally biased region" description="Basic residues" evidence="4">
    <location>
        <begin position="1"/>
        <end position="13"/>
    </location>
</feature>
<dbReference type="InterPro" id="IPR000792">
    <property type="entry name" value="Tscrpt_reg_LuxR_C"/>
</dbReference>
<dbReference type="SUPFAM" id="SSF46894">
    <property type="entry name" value="C-terminal effector domain of the bipartite response regulators"/>
    <property type="match status" value="1"/>
</dbReference>
<keyword evidence="2" id="KW-0238">DNA-binding</keyword>
<dbReference type="RefSeq" id="WP_324670412.1">
    <property type="nucleotide sequence ID" value="NZ_CP141614.1"/>
</dbReference>
<protein>
    <submittedName>
        <fullName evidence="6">Response regulator transcription factor</fullName>
    </submittedName>
</protein>
<evidence type="ECO:0000313" key="6">
    <source>
        <dbReference type="EMBL" id="WRP15976.1"/>
    </source>
</evidence>
<evidence type="ECO:0000256" key="1">
    <source>
        <dbReference type="ARBA" id="ARBA00023015"/>
    </source>
</evidence>
<name>A0ABZ1BTX3_9FIRM</name>
<feature type="region of interest" description="Disordered" evidence="4">
    <location>
        <begin position="1"/>
        <end position="28"/>
    </location>
</feature>
<dbReference type="Proteomes" id="UP001333102">
    <property type="component" value="Chromosome"/>
</dbReference>
<keyword evidence="3" id="KW-0804">Transcription</keyword>
<evidence type="ECO:0000313" key="7">
    <source>
        <dbReference type="Proteomes" id="UP001333102"/>
    </source>
</evidence>
<feature type="domain" description="HTH luxR-type" evidence="5">
    <location>
        <begin position="26"/>
        <end position="91"/>
    </location>
</feature>
<dbReference type="PROSITE" id="PS00622">
    <property type="entry name" value="HTH_LUXR_1"/>
    <property type="match status" value="1"/>
</dbReference>
<dbReference type="Gene3D" id="1.10.10.10">
    <property type="entry name" value="Winged helix-like DNA-binding domain superfamily/Winged helix DNA-binding domain"/>
    <property type="match status" value="1"/>
</dbReference>
<dbReference type="PANTHER" id="PTHR44688">
    <property type="entry name" value="DNA-BINDING TRANSCRIPTIONAL ACTIVATOR DEVR_DOSR"/>
    <property type="match status" value="1"/>
</dbReference>
<proteinExistence type="predicted"/>